<dbReference type="Proteomes" id="UP000826271">
    <property type="component" value="Unassembled WGS sequence"/>
</dbReference>
<feature type="region of interest" description="Disordered" evidence="1">
    <location>
        <begin position="1"/>
        <end position="20"/>
    </location>
</feature>
<keyword evidence="2" id="KW-0812">Transmembrane</keyword>
<comment type="caution">
    <text evidence="4">The sequence shown here is derived from an EMBL/GenBank/DDBJ whole genome shotgun (WGS) entry which is preliminary data.</text>
</comment>
<feature type="domain" description="O-acyltransferase WSD1 C-terminal" evidence="3">
    <location>
        <begin position="157"/>
        <end position="303"/>
    </location>
</feature>
<keyword evidence="5" id="KW-1185">Reference proteome</keyword>
<dbReference type="InterPro" id="IPR009721">
    <property type="entry name" value="O-acyltransferase_WSD1_C"/>
</dbReference>
<sequence>MSTLQSLSSTRKVDDAAPPPRRRISCWRGSVWMSMKSFWYTVVFAFPFVLRVLWVKDETTALSGGSGVELWPRRLATARFRLDDMKAVKRVVANATINDVLVGAISWGLSRYLETTRSTKALKEGTQITGISMVNLRPQPRLQDISDVTNGNYEAWWGNKIGPILLPVYYHRSRNYDPLQFVKRAKTIMDKKKLSLEASFSYKLLDFSISFPVTKLASTFYNRMLRNTTFFISNITGPRDEITLAGNPVKTIRWTSSSIPQAIIMHMVSYAGMADVQISVAKDIIPDPKVLANYFEDALLQMKQSAEAQD</sequence>
<dbReference type="PANTHER" id="PTHR31650:SF41">
    <property type="entry name" value="O-ACYLTRANSFERASE WSD1-LIKE ISOFORM X1"/>
    <property type="match status" value="1"/>
</dbReference>
<keyword evidence="2" id="KW-0472">Membrane</keyword>
<reference evidence="4" key="1">
    <citation type="submission" date="2019-10" db="EMBL/GenBank/DDBJ databases">
        <authorList>
            <person name="Zhang R."/>
            <person name="Pan Y."/>
            <person name="Wang J."/>
            <person name="Ma R."/>
            <person name="Yu S."/>
        </authorList>
    </citation>
    <scope>NUCLEOTIDE SEQUENCE</scope>
    <source>
        <strain evidence="4">LA-IB0</strain>
        <tissue evidence="4">Leaf</tissue>
    </source>
</reference>
<dbReference type="InterPro" id="IPR045034">
    <property type="entry name" value="O-acyltransferase_WSD1-like"/>
</dbReference>
<accession>A0AAV6WCC2</accession>
<dbReference type="GO" id="GO:0019432">
    <property type="term" value="P:triglyceride biosynthetic process"/>
    <property type="evidence" value="ECO:0007669"/>
    <property type="project" value="TreeGrafter"/>
</dbReference>
<evidence type="ECO:0000256" key="1">
    <source>
        <dbReference type="SAM" id="MobiDB-lite"/>
    </source>
</evidence>
<feature type="compositionally biased region" description="Polar residues" evidence="1">
    <location>
        <begin position="1"/>
        <end position="10"/>
    </location>
</feature>
<proteinExistence type="predicted"/>
<dbReference type="Pfam" id="PF06974">
    <property type="entry name" value="WS_DGAT_C"/>
    <property type="match status" value="1"/>
</dbReference>
<evidence type="ECO:0000313" key="4">
    <source>
        <dbReference type="EMBL" id="KAG8365359.1"/>
    </source>
</evidence>
<name>A0AAV6WCC2_9LAMI</name>
<evidence type="ECO:0000259" key="3">
    <source>
        <dbReference type="Pfam" id="PF06974"/>
    </source>
</evidence>
<protein>
    <recommendedName>
        <fullName evidence="3">O-acyltransferase WSD1 C-terminal domain-containing protein</fullName>
    </recommendedName>
</protein>
<organism evidence="4 5">
    <name type="scientific">Buddleja alternifolia</name>
    <dbReference type="NCBI Taxonomy" id="168488"/>
    <lineage>
        <taxon>Eukaryota</taxon>
        <taxon>Viridiplantae</taxon>
        <taxon>Streptophyta</taxon>
        <taxon>Embryophyta</taxon>
        <taxon>Tracheophyta</taxon>
        <taxon>Spermatophyta</taxon>
        <taxon>Magnoliopsida</taxon>
        <taxon>eudicotyledons</taxon>
        <taxon>Gunneridae</taxon>
        <taxon>Pentapetalae</taxon>
        <taxon>asterids</taxon>
        <taxon>lamiids</taxon>
        <taxon>Lamiales</taxon>
        <taxon>Scrophulariaceae</taxon>
        <taxon>Buddlejeae</taxon>
        <taxon>Buddleja</taxon>
    </lineage>
</organism>
<keyword evidence="2" id="KW-1133">Transmembrane helix</keyword>
<dbReference type="GO" id="GO:0005886">
    <property type="term" value="C:plasma membrane"/>
    <property type="evidence" value="ECO:0007669"/>
    <property type="project" value="TreeGrafter"/>
</dbReference>
<dbReference type="EMBL" id="WHWC01000018">
    <property type="protein sequence ID" value="KAG8365359.1"/>
    <property type="molecule type" value="Genomic_DNA"/>
</dbReference>
<evidence type="ECO:0000313" key="5">
    <source>
        <dbReference type="Proteomes" id="UP000826271"/>
    </source>
</evidence>
<dbReference type="GO" id="GO:0008374">
    <property type="term" value="F:O-acyltransferase activity"/>
    <property type="evidence" value="ECO:0007669"/>
    <property type="project" value="InterPro"/>
</dbReference>
<feature type="transmembrane region" description="Helical" evidence="2">
    <location>
        <begin position="37"/>
        <end position="54"/>
    </location>
</feature>
<dbReference type="PANTHER" id="PTHR31650">
    <property type="entry name" value="O-ACYLTRANSFERASE (WSD1-LIKE) FAMILY PROTEIN"/>
    <property type="match status" value="1"/>
</dbReference>
<gene>
    <name evidence="4" type="ORF">BUALT_Bualt18G0096500</name>
</gene>
<evidence type="ECO:0000256" key="2">
    <source>
        <dbReference type="SAM" id="Phobius"/>
    </source>
</evidence>
<dbReference type="AlphaFoldDB" id="A0AAV6WCC2"/>